<evidence type="ECO:0000313" key="2">
    <source>
        <dbReference type="EMBL" id="EJW90979.1"/>
    </source>
</evidence>
<dbReference type="AlphaFoldDB" id="J9FUD0"/>
<dbReference type="EMBL" id="AMCI01008482">
    <property type="protein sequence ID" value="EJW90979.1"/>
    <property type="molecule type" value="Genomic_DNA"/>
</dbReference>
<name>J9FUD0_9ZZZZ</name>
<sequence length="22" mass="2700">REKENKKKQERVKTQFSTPLKP</sequence>
<reference evidence="2" key="1">
    <citation type="journal article" date="2012" name="PLoS ONE">
        <title>Gene sets for utilization of primary and secondary nutrition supplies in the distal gut of endangered iberian lynx.</title>
        <authorList>
            <person name="Alcaide M."/>
            <person name="Messina E."/>
            <person name="Richter M."/>
            <person name="Bargiela R."/>
            <person name="Peplies J."/>
            <person name="Huws S.A."/>
            <person name="Newbold C.J."/>
            <person name="Golyshin P.N."/>
            <person name="Simon M.A."/>
            <person name="Lopez G."/>
            <person name="Yakimov M.M."/>
            <person name="Ferrer M."/>
        </authorList>
    </citation>
    <scope>NUCLEOTIDE SEQUENCE</scope>
</reference>
<organism evidence="2">
    <name type="scientific">gut metagenome</name>
    <dbReference type="NCBI Taxonomy" id="749906"/>
    <lineage>
        <taxon>unclassified sequences</taxon>
        <taxon>metagenomes</taxon>
        <taxon>organismal metagenomes</taxon>
    </lineage>
</organism>
<feature type="region of interest" description="Disordered" evidence="1">
    <location>
        <begin position="1"/>
        <end position="22"/>
    </location>
</feature>
<gene>
    <name evidence="2" type="ORF">EVA_20914</name>
</gene>
<comment type="caution">
    <text evidence="2">The sequence shown here is derived from an EMBL/GenBank/DDBJ whole genome shotgun (WGS) entry which is preliminary data.</text>
</comment>
<feature type="compositionally biased region" description="Basic and acidic residues" evidence="1">
    <location>
        <begin position="1"/>
        <end position="13"/>
    </location>
</feature>
<protein>
    <submittedName>
        <fullName evidence="2">Uncharacterized protein</fullName>
    </submittedName>
</protein>
<proteinExistence type="predicted"/>
<accession>J9FUD0</accession>
<feature type="non-terminal residue" evidence="2">
    <location>
        <position position="1"/>
    </location>
</feature>
<evidence type="ECO:0000256" key="1">
    <source>
        <dbReference type="SAM" id="MobiDB-lite"/>
    </source>
</evidence>